<keyword evidence="3" id="KW-0964">Secreted</keyword>
<evidence type="ECO:0000256" key="5">
    <source>
        <dbReference type="ARBA" id="ARBA00023180"/>
    </source>
</evidence>
<keyword evidence="2" id="KW-0134">Cell wall</keyword>
<dbReference type="PANTHER" id="PTHR31018:SF3">
    <property type="entry name" value="RECEPTOR PROTEIN-TYROSINE KINASE"/>
    <property type="match status" value="1"/>
</dbReference>
<keyword evidence="9" id="KW-1185">Reference proteome</keyword>
<evidence type="ECO:0000256" key="7">
    <source>
        <dbReference type="SAM" id="SignalP"/>
    </source>
</evidence>
<evidence type="ECO:0000256" key="4">
    <source>
        <dbReference type="ARBA" id="ARBA00022729"/>
    </source>
</evidence>
<organism evidence="8 9">
    <name type="scientific">Saxophila tyrrhenica</name>
    <dbReference type="NCBI Taxonomy" id="1690608"/>
    <lineage>
        <taxon>Eukaryota</taxon>
        <taxon>Fungi</taxon>
        <taxon>Dikarya</taxon>
        <taxon>Ascomycota</taxon>
        <taxon>Pezizomycotina</taxon>
        <taxon>Dothideomycetes</taxon>
        <taxon>Dothideomycetidae</taxon>
        <taxon>Mycosphaerellales</taxon>
        <taxon>Extremaceae</taxon>
        <taxon>Saxophila</taxon>
    </lineage>
</organism>
<evidence type="ECO:0000313" key="9">
    <source>
        <dbReference type="Proteomes" id="UP001337655"/>
    </source>
</evidence>
<dbReference type="GO" id="GO:0031505">
    <property type="term" value="P:fungal-type cell wall organization"/>
    <property type="evidence" value="ECO:0007669"/>
    <property type="project" value="TreeGrafter"/>
</dbReference>
<reference evidence="8 9" key="1">
    <citation type="submission" date="2023-08" db="EMBL/GenBank/DDBJ databases">
        <title>Black Yeasts Isolated from many extreme environments.</title>
        <authorList>
            <person name="Coleine C."/>
            <person name="Stajich J.E."/>
            <person name="Selbmann L."/>
        </authorList>
    </citation>
    <scope>NUCLEOTIDE SEQUENCE [LARGE SCALE GENOMIC DNA]</scope>
    <source>
        <strain evidence="8 9">CCFEE 5935</strain>
    </source>
</reference>
<dbReference type="InterPro" id="IPR051648">
    <property type="entry name" value="CWI-Assembly_Regulator"/>
</dbReference>
<evidence type="ECO:0000313" key="8">
    <source>
        <dbReference type="EMBL" id="KAK5171378.1"/>
    </source>
</evidence>
<dbReference type="GO" id="GO:0009277">
    <property type="term" value="C:fungal-type cell wall"/>
    <property type="evidence" value="ECO:0007669"/>
    <property type="project" value="TreeGrafter"/>
</dbReference>
<comment type="subcellular location">
    <subcellularLocation>
        <location evidence="1">Secreted</location>
        <location evidence="1">Cell wall</location>
    </subcellularLocation>
</comment>
<dbReference type="AlphaFoldDB" id="A0AAV9PE61"/>
<dbReference type="GO" id="GO:0005886">
    <property type="term" value="C:plasma membrane"/>
    <property type="evidence" value="ECO:0007669"/>
    <property type="project" value="TreeGrafter"/>
</dbReference>
<evidence type="ECO:0000256" key="1">
    <source>
        <dbReference type="ARBA" id="ARBA00004191"/>
    </source>
</evidence>
<evidence type="ECO:0000256" key="6">
    <source>
        <dbReference type="SAM" id="MobiDB-lite"/>
    </source>
</evidence>
<dbReference type="GeneID" id="89925868"/>
<feature type="signal peptide" evidence="7">
    <location>
        <begin position="1"/>
        <end position="18"/>
    </location>
</feature>
<dbReference type="SUPFAM" id="SSF52058">
    <property type="entry name" value="L domain-like"/>
    <property type="match status" value="2"/>
</dbReference>
<accession>A0AAV9PE61</accession>
<dbReference type="Proteomes" id="UP001337655">
    <property type="component" value="Unassembled WGS sequence"/>
</dbReference>
<dbReference type="GO" id="GO:0009986">
    <property type="term" value="C:cell surface"/>
    <property type="evidence" value="ECO:0007669"/>
    <property type="project" value="TreeGrafter"/>
</dbReference>
<dbReference type="EMBL" id="JAVRRT010000006">
    <property type="protein sequence ID" value="KAK5171378.1"/>
    <property type="molecule type" value="Genomic_DNA"/>
</dbReference>
<evidence type="ECO:0000256" key="2">
    <source>
        <dbReference type="ARBA" id="ARBA00022512"/>
    </source>
</evidence>
<dbReference type="Pfam" id="PF12454">
    <property type="entry name" value="Ecm33"/>
    <property type="match status" value="1"/>
</dbReference>
<proteinExistence type="predicted"/>
<evidence type="ECO:0000256" key="3">
    <source>
        <dbReference type="ARBA" id="ARBA00022525"/>
    </source>
</evidence>
<dbReference type="RefSeq" id="XP_064660406.1">
    <property type="nucleotide sequence ID" value="XM_064801776.1"/>
</dbReference>
<comment type="caution">
    <text evidence="8">The sequence shown here is derived from an EMBL/GenBank/DDBJ whole genome shotgun (WGS) entry which is preliminary data.</text>
</comment>
<feature type="chain" id="PRO_5043530174" evidence="7">
    <location>
        <begin position="19"/>
        <end position="396"/>
    </location>
</feature>
<feature type="compositionally biased region" description="Gly residues" evidence="6">
    <location>
        <begin position="355"/>
        <end position="368"/>
    </location>
</feature>
<protein>
    <submittedName>
        <fullName evidence="8">Cell wall protein Ecm33</fullName>
    </submittedName>
</protein>
<name>A0AAV9PE61_9PEZI</name>
<dbReference type="InterPro" id="IPR036941">
    <property type="entry name" value="Rcpt_L-dom_sf"/>
</dbReference>
<feature type="region of interest" description="Disordered" evidence="6">
    <location>
        <begin position="341"/>
        <end position="372"/>
    </location>
</feature>
<keyword evidence="5" id="KW-0325">Glycoprotein</keyword>
<sequence length="396" mass="40545">MALRYLVPALAVVGSAAAACSGTSTISSSADAAALSTCSTFSGDIAIATSNGDDIALDGIKRITGSLSVRKNNKMSSLSADSLSQIDDSFEIQDATLLSTLNFPSLTAVDTVSWIGLPQLGSLSFTAGLSQVSSMDIENTVLATLDGINLVEVDTLIVVNNNFLNDITMQLGNVSTALTLSANGQDVRAEFPNLEWATNMTLSNCSSINIQSLATVNGSLGFYSNFMDGIMAPNLTSVGESLAFVSNEMLTNISAPSLRTVGGGLIVSNNTDLVQINGFPRLQTVGGAVDCNGNFKNVMLPSLQQVKGAFNLQSKRDIGSSCSRFQKLAGSSAPIRGKYTCKSGTANPKGVDSTRGGGSSTSSGGGSGTSSSPANPMYISGATGLMGVVAAIFGML</sequence>
<dbReference type="PANTHER" id="PTHR31018">
    <property type="entry name" value="SPORULATION-SPECIFIC PROTEIN-RELATED"/>
    <property type="match status" value="1"/>
</dbReference>
<gene>
    <name evidence="8" type="primary">ecm33_2</name>
    <name evidence="8" type="ORF">LTR77_004522</name>
</gene>
<dbReference type="Gene3D" id="3.80.20.20">
    <property type="entry name" value="Receptor L-domain"/>
    <property type="match status" value="1"/>
</dbReference>
<dbReference type="PROSITE" id="PS51257">
    <property type="entry name" value="PROKAR_LIPOPROTEIN"/>
    <property type="match status" value="1"/>
</dbReference>
<keyword evidence="4 7" id="KW-0732">Signal</keyword>